<feature type="non-terminal residue" evidence="2">
    <location>
        <position position="500"/>
    </location>
</feature>
<accession>A0A6J4RVW8</accession>
<feature type="compositionally biased region" description="Basic residues" evidence="1">
    <location>
        <begin position="480"/>
        <end position="500"/>
    </location>
</feature>
<feature type="compositionally biased region" description="Low complexity" evidence="1">
    <location>
        <begin position="46"/>
        <end position="57"/>
    </location>
</feature>
<dbReference type="AlphaFoldDB" id="A0A6J4RVW8"/>
<feature type="non-terminal residue" evidence="2">
    <location>
        <position position="1"/>
    </location>
</feature>
<feature type="compositionally biased region" description="Basic residues" evidence="1">
    <location>
        <begin position="246"/>
        <end position="261"/>
    </location>
</feature>
<organism evidence="2">
    <name type="scientific">uncultured Solirubrobacteraceae bacterium</name>
    <dbReference type="NCBI Taxonomy" id="1162706"/>
    <lineage>
        <taxon>Bacteria</taxon>
        <taxon>Bacillati</taxon>
        <taxon>Actinomycetota</taxon>
        <taxon>Thermoleophilia</taxon>
        <taxon>Solirubrobacterales</taxon>
        <taxon>Solirubrobacteraceae</taxon>
        <taxon>environmental samples</taxon>
    </lineage>
</organism>
<feature type="compositionally biased region" description="Basic and acidic residues" evidence="1">
    <location>
        <begin position="275"/>
        <end position="297"/>
    </location>
</feature>
<feature type="compositionally biased region" description="Basic residues" evidence="1">
    <location>
        <begin position="350"/>
        <end position="373"/>
    </location>
</feature>
<feature type="compositionally biased region" description="Low complexity" evidence="1">
    <location>
        <begin position="192"/>
        <end position="202"/>
    </location>
</feature>
<reference evidence="2" key="1">
    <citation type="submission" date="2020-02" db="EMBL/GenBank/DDBJ databases">
        <authorList>
            <person name="Meier V. D."/>
        </authorList>
    </citation>
    <scope>NUCLEOTIDE SEQUENCE</scope>
    <source>
        <strain evidence="2">AVDCRST_MAG13</strain>
    </source>
</reference>
<feature type="compositionally biased region" description="Basic and acidic residues" evidence="1">
    <location>
        <begin position="126"/>
        <end position="139"/>
    </location>
</feature>
<gene>
    <name evidence="2" type="ORF">AVDCRST_MAG13-1301</name>
</gene>
<name>A0A6J4RVW8_9ACTN</name>
<protein>
    <submittedName>
        <fullName evidence="2">Uncharacterized MFS-type transporter</fullName>
    </submittedName>
</protein>
<evidence type="ECO:0000256" key="1">
    <source>
        <dbReference type="SAM" id="MobiDB-lite"/>
    </source>
</evidence>
<feature type="compositionally biased region" description="Low complexity" evidence="1">
    <location>
        <begin position="98"/>
        <end position="108"/>
    </location>
</feature>
<feature type="compositionally biased region" description="Basic residues" evidence="1">
    <location>
        <begin position="209"/>
        <end position="236"/>
    </location>
</feature>
<sequence length="500" mass="54627">DRPRARALRSHVRAGGPLALGGPRRALRRDAHDRPRRHRGERRAALHPGGPVLLAGRAGLGGQRLPHRLRRPAPARGPARGPGLPPRGVPRRPRGLHRGLPGLRARPQPGGPRGRALRAGRRRRDGVRGHPRDDRDHVPRAARAGPGDRGLRVRGLRGRVDRPAGRRGADPGRHLALDLLREPAHRRRHRGPGAPAPAARPGHGPGPGRGRRRRAPRHGRAHAARLHHRRARRRARLGREPDDRPRRRGPRPARGLRRPGGHGRPSARPPADLPLAERRGRERDPGPRRGRDVRDVLPRGALPPARAGLRRPADGRGLPAHHDHHGRALAQGLRRAHRALRGAGDAAARARPRARGPRALHAGARGRRVRRARAARDGPARRRGGPGLPRAHGARDVGSHAAGRGPGLRPGEHHRAGRRGGRPGRARHGRGLREREPPGRGRRRPRRAQRGLPRRLPRRGGACRGGDRRRPPRPGARARGGGRGRRSGPGRCRARAQRGV</sequence>
<feature type="compositionally biased region" description="Basic residues" evidence="1">
    <location>
        <begin position="115"/>
        <end position="125"/>
    </location>
</feature>
<feature type="compositionally biased region" description="Basic residues" evidence="1">
    <location>
        <begin position="440"/>
        <end position="458"/>
    </location>
</feature>
<dbReference type="EMBL" id="CADCVO010000204">
    <property type="protein sequence ID" value="CAA9483321.1"/>
    <property type="molecule type" value="Genomic_DNA"/>
</dbReference>
<evidence type="ECO:0000313" key="2">
    <source>
        <dbReference type="EMBL" id="CAA9483321.1"/>
    </source>
</evidence>
<feature type="compositionally biased region" description="Basic residues" evidence="1">
    <location>
        <begin position="415"/>
        <end position="430"/>
    </location>
</feature>
<feature type="compositionally biased region" description="Low complexity" evidence="1">
    <location>
        <begin position="13"/>
        <end position="24"/>
    </location>
</feature>
<proteinExistence type="predicted"/>
<feature type="compositionally biased region" description="Basic and acidic residues" evidence="1">
    <location>
        <begin position="158"/>
        <end position="183"/>
    </location>
</feature>
<feature type="region of interest" description="Disordered" evidence="1">
    <location>
        <begin position="1"/>
        <end position="500"/>
    </location>
</feature>
<feature type="compositionally biased region" description="Basic residues" evidence="1">
    <location>
        <begin position="1"/>
        <end position="12"/>
    </location>
</feature>